<comment type="caution">
    <text evidence="2">The sequence shown here is derived from an EMBL/GenBank/DDBJ whole genome shotgun (WGS) entry which is preliminary data.</text>
</comment>
<gene>
    <name evidence="2" type="ORF">QCA50_019466</name>
</gene>
<keyword evidence="3" id="KW-1185">Reference proteome</keyword>
<feature type="compositionally biased region" description="Polar residues" evidence="1">
    <location>
        <begin position="45"/>
        <end position="74"/>
    </location>
</feature>
<dbReference type="Proteomes" id="UP001385951">
    <property type="component" value="Unassembled WGS sequence"/>
</dbReference>
<proteinExistence type="predicted"/>
<feature type="region of interest" description="Disordered" evidence="1">
    <location>
        <begin position="152"/>
        <end position="190"/>
    </location>
</feature>
<feature type="region of interest" description="Disordered" evidence="1">
    <location>
        <begin position="1"/>
        <end position="90"/>
    </location>
</feature>
<sequence>MGIKTSPVSQVGENQNKPKESQSVEQQYEHLYQGLPPMSADEKTNGNSPFTQAVQQLRSNRLPSLNDSVSGDSTNESVNSSMKNKVNSESTFPSTINLEDYLNSSNQPSNLKTGNDDNIDSNFGFDFVDNASIDRLWLNLISVKHDNQIFEDENNGGDLSGLTPGYEDNQPEQQVNQVPTPGKFFTPGGG</sequence>
<organism evidence="2 3">
    <name type="scientific">Cerrena zonata</name>
    <dbReference type="NCBI Taxonomy" id="2478898"/>
    <lineage>
        <taxon>Eukaryota</taxon>
        <taxon>Fungi</taxon>
        <taxon>Dikarya</taxon>
        <taxon>Basidiomycota</taxon>
        <taxon>Agaricomycotina</taxon>
        <taxon>Agaricomycetes</taxon>
        <taxon>Polyporales</taxon>
        <taxon>Cerrenaceae</taxon>
        <taxon>Cerrena</taxon>
    </lineage>
</organism>
<dbReference type="EMBL" id="JASBNA010000086">
    <property type="protein sequence ID" value="KAK7677557.1"/>
    <property type="molecule type" value="Genomic_DNA"/>
</dbReference>
<feature type="compositionally biased region" description="Low complexity" evidence="1">
    <location>
        <begin position="179"/>
        <end position="190"/>
    </location>
</feature>
<evidence type="ECO:0000313" key="3">
    <source>
        <dbReference type="Proteomes" id="UP001385951"/>
    </source>
</evidence>
<dbReference type="AlphaFoldDB" id="A0AAW0FC79"/>
<protein>
    <submittedName>
        <fullName evidence="2">Uncharacterized protein</fullName>
    </submittedName>
</protein>
<evidence type="ECO:0000256" key="1">
    <source>
        <dbReference type="SAM" id="MobiDB-lite"/>
    </source>
</evidence>
<evidence type="ECO:0000313" key="2">
    <source>
        <dbReference type="EMBL" id="KAK7677557.1"/>
    </source>
</evidence>
<feature type="compositionally biased region" description="Polar residues" evidence="1">
    <location>
        <begin position="1"/>
        <end position="15"/>
    </location>
</feature>
<name>A0AAW0FC79_9APHY</name>
<feature type="compositionally biased region" description="Low complexity" evidence="1">
    <location>
        <begin position="75"/>
        <end position="90"/>
    </location>
</feature>
<accession>A0AAW0FC79</accession>
<reference evidence="2 3" key="1">
    <citation type="submission" date="2022-09" db="EMBL/GenBank/DDBJ databases">
        <authorList>
            <person name="Palmer J.M."/>
        </authorList>
    </citation>
    <scope>NUCLEOTIDE SEQUENCE [LARGE SCALE GENOMIC DNA]</scope>
    <source>
        <strain evidence="2 3">DSM 7382</strain>
    </source>
</reference>